<evidence type="ECO:0000313" key="2">
    <source>
        <dbReference type="Proteomes" id="UP000241346"/>
    </source>
</evidence>
<gene>
    <name evidence="1" type="ORF">C9J01_20935</name>
</gene>
<organism evidence="1 2">
    <name type="scientific">Photobacterium rosenbergii</name>
    <dbReference type="NCBI Taxonomy" id="294936"/>
    <lineage>
        <taxon>Bacteria</taxon>
        <taxon>Pseudomonadati</taxon>
        <taxon>Pseudomonadota</taxon>
        <taxon>Gammaproteobacteria</taxon>
        <taxon>Vibrionales</taxon>
        <taxon>Vibrionaceae</taxon>
        <taxon>Photobacterium</taxon>
    </lineage>
</organism>
<evidence type="ECO:0000313" key="1">
    <source>
        <dbReference type="EMBL" id="PSW09395.1"/>
    </source>
</evidence>
<dbReference type="RefSeq" id="WP_107300091.1">
    <property type="nucleotide sequence ID" value="NZ_PYMB01000015.1"/>
</dbReference>
<accession>A0A2T3N881</accession>
<dbReference type="OrthoDB" id="5828369at2"/>
<dbReference type="EMBL" id="PYMB01000015">
    <property type="protein sequence ID" value="PSW09395.1"/>
    <property type="molecule type" value="Genomic_DNA"/>
</dbReference>
<protein>
    <submittedName>
        <fullName evidence="1">Uncharacterized protein</fullName>
    </submittedName>
</protein>
<dbReference type="AlphaFoldDB" id="A0A2T3N881"/>
<sequence>MQSTVVKVYESKDSVLYTTCIKARKYELTADLSTSRENAIEALLVSHDIAAKGSIEIRDIQVLEESGSHTELNIYAFYFPAHVNVYIRAVRNPHTFIFQVDIADGHYHYSSSHPLRASDLTRMSLKSHFPDIRDFKVILDKKDTDKMPSEIAVNEYSQVHMMANAVI</sequence>
<name>A0A2T3N881_9GAMM</name>
<proteinExistence type="predicted"/>
<comment type="caution">
    <text evidence="1">The sequence shown here is derived from an EMBL/GenBank/DDBJ whole genome shotgun (WGS) entry which is preliminary data.</text>
</comment>
<dbReference type="Proteomes" id="UP000241346">
    <property type="component" value="Unassembled WGS sequence"/>
</dbReference>
<reference evidence="1 2" key="1">
    <citation type="submission" date="2018-03" db="EMBL/GenBank/DDBJ databases">
        <title>Whole genome sequencing of Histamine producing bacteria.</title>
        <authorList>
            <person name="Butler K."/>
        </authorList>
    </citation>
    <scope>NUCLEOTIDE SEQUENCE [LARGE SCALE GENOMIC DNA]</scope>
    <source>
        <strain evidence="1 2">DSM 19138</strain>
    </source>
</reference>